<gene>
    <name evidence="11" type="ORF">OVA965_LOCUS20275</name>
    <name evidence="12" type="ORF">TMI583_LOCUS20602</name>
</gene>
<feature type="non-terminal residue" evidence="11">
    <location>
        <position position="1"/>
    </location>
</feature>
<dbReference type="Gene3D" id="3.30.590.50">
    <property type="match status" value="1"/>
</dbReference>
<evidence type="ECO:0000256" key="4">
    <source>
        <dbReference type="ARBA" id="ARBA00022598"/>
    </source>
</evidence>
<dbReference type="InterPro" id="IPR004308">
    <property type="entry name" value="GCS"/>
</dbReference>
<comment type="caution">
    <text evidence="11">The sequence shown here is derived from an EMBL/GenBank/DDBJ whole genome shotgun (WGS) entry which is preliminary data.</text>
</comment>
<dbReference type="PANTHER" id="PTHR11164">
    <property type="entry name" value="GLUTAMATE CYSTEINE LIGASE"/>
    <property type="match status" value="1"/>
</dbReference>
<dbReference type="GO" id="GO:0017109">
    <property type="term" value="C:glutamate-cysteine ligase complex"/>
    <property type="evidence" value="ECO:0007669"/>
    <property type="project" value="TreeGrafter"/>
</dbReference>
<comment type="pathway">
    <text evidence="1 10">Sulfur metabolism; glutathione biosynthesis; glutathione from L-cysteine and L-glutamate: step 1/2.</text>
</comment>
<keyword evidence="5 10" id="KW-0317">Glutathione biosynthesis</keyword>
<dbReference type="EC" id="6.3.2.2" evidence="3 10"/>
<evidence type="ECO:0000256" key="9">
    <source>
        <dbReference type="ARBA" id="ARBA00032122"/>
    </source>
</evidence>
<evidence type="ECO:0000256" key="2">
    <source>
        <dbReference type="ARBA" id="ARBA00008100"/>
    </source>
</evidence>
<dbReference type="EMBL" id="CAJNOK010010724">
    <property type="protein sequence ID" value="CAF1123054.1"/>
    <property type="molecule type" value="Genomic_DNA"/>
</dbReference>
<evidence type="ECO:0000313" key="12">
    <source>
        <dbReference type="EMBL" id="CAF3898712.1"/>
    </source>
</evidence>
<dbReference type="SUPFAM" id="SSF55931">
    <property type="entry name" value="Glutamine synthetase/guanido kinase"/>
    <property type="match status" value="1"/>
</dbReference>
<evidence type="ECO:0000313" key="13">
    <source>
        <dbReference type="Proteomes" id="UP000677228"/>
    </source>
</evidence>
<evidence type="ECO:0000313" key="11">
    <source>
        <dbReference type="EMBL" id="CAF1123054.1"/>
    </source>
</evidence>
<dbReference type="PANTHER" id="PTHR11164:SF0">
    <property type="entry name" value="GLUTAMATE--CYSTEINE LIGASE CATALYTIC SUBUNIT"/>
    <property type="match status" value="1"/>
</dbReference>
<sequence>LQITDFENAALSVFLILLTRTIVTYELNLLIPISKVDENMQNAQKRDAIHTEKFYFRRKISRTGYVEDNKLNEEDKEEDGEEYRLMSINEIMNGSEQFAGLIPLMRQYLYHLETIDTDTRSTIEQYLNLISKRARGTLMTDAKWIRQYVDQHPKYEHDSIVTDEIQYDLLWKIQQITNDNEICCPTLIQKQMLDSTKTTLHLPDYADIVPEPV</sequence>
<protein>
    <recommendedName>
        <fullName evidence="3 10">Glutamate--cysteine ligase</fullName>
        <ecNumber evidence="3 10">6.3.2.2</ecNumber>
    </recommendedName>
    <alternativeName>
        <fullName evidence="9 10">Gamma-ECS</fullName>
    </alternativeName>
    <alternativeName>
        <fullName evidence="8 10">Gamma-glutamylcysteine synthetase</fullName>
    </alternativeName>
</protein>
<dbReference type="GO" id="GO:0005524">
    <property type="term" value="F:ATP binding"/>
    <property type="evidence" value="ECO:0007669"/>
    <property type="project" value="UniProtKB-UniRule"/>
</dbReference>
<dbReference type="Proteomes" id="UP000682733">
    <property type="component" value="Unassembled WGS sequence"/>
</dbReference>
<evidence type="ECO:0000256" key="1">
    <source>
        <dbReference type="ARBA" id="ARBA00005006"/>
    </source>
</evidence>
<evidence type="ECO:0000256" key="3">
    <source>
        <dbReference type="ARBA" id="ARBA00012220"/>
    </source>
</evidence>
<accession>A0A8S2E3F2</accession>
<dbReference type="Pfam" id="PF03074">
    <property type="entry name" value="GCS"/>
    <property type="match status" value="1"/>
</dbReference>
<evidence type="ECO:0000256" key="10">
    <source>
        <dbReference type="RuleBase" id="RU367135"/>
    </source>
</evidence>
<keyword evidence="4 10" id="KW-0436">Ligase</keyword>
<evidence type="ECO:0000256" key="7">
    <source>
        <dbReference type="ARBA" id="ARBA00022840"/>
    </source>
</evidence>
<dbReference type="GO" id="GO:0006750">
    <property type="term" value="P:glutathione biosynthetic process"/>
    <property type="evidence" value="ECO:0007669"/>
    <property type="project" value="UniProtKB-UniRule"/>
</dbReference>
<comment type="similarity">
    <text evidence="2 10">Belongs to the glutamate--cysteine ligase type 3 family.</text>
</comment>
<organism evidence="11 13">
    <name type="scientific">Didymodactylos carnosus</name>
    <dbReference type="NCBI Taxonomy" id="1234261"/>
    <lineage>
        <taxon>Eukaryota</taxon>
        <taxon>Metazoa</taxon>
        <taxon>Spiralia</taxon>
        <taxon>Gnathifera</taxon>
        <taxon>Rotifera</taxon>
        <taxon>Eurotatoria</taxon>
        <taxon>Bdelloidea</taxon>
        <taxon>Philodinida</taxon>
        <taxon>Philodinidae</taxon>
        <taxon>Didymodactylos</taxon>
    </lineage>
</organism>
<evidence type="ECO:0000256" key="5">
    <source>
        <dbReference type="ARBA" id="ARBA00022684"/>
    </source>
</evidence>
<evidence type="ECO:0000256" key="6">
    <source>
        <dbReference type="ARBA" id="ARBA00022741"/>
    </source>
</evidence>
<dbReference type="InterPro" id="IPR014746">
    <property type="entry name" value="Gln_synth/guanido_kin_cat_dom"/>
</dbReference>
<proteinExistence type="inferred from homology"/>
<name>A0A8S2E3F2_9BILA</name>
<dbReference type="Proteomes" id="UP000677228">
    <property type="component" value="Unassembled WGS sequence"/>
</dbReference>
<evidence type="ECO:0000256" key="8">
    <source>
        <dbReference type="ARBA" id="ARBA00030585"/>
    </source>
</evidence>
<dbReference type="AlphaFoldDB" id="A0A8S2E3F2"/>
<dbReference type="EMBL" id="CAJOBA010018206">
    <property type="protein sequence ID" value="CAF3898712.1"/>
    <property type="molecule type" value="Genomic_DNA"/>
</dbReference>
<dbReference type="GO" id="GO:0004357">
    <property type="term" value="F:glutamate-cysteine ligase activity"/>
    <property type="evidence" value="ECO:0007669"/>
    <property type="project" value="UniProtKB-UniRule"/>
</dbReference>
<comment type="catalytic activity">
    <reaction evidence="10">
        <text>L-cysteine + L-glutamate + ATP = gamma-L-glutamyl-L-cysteine + ADP + phosphate + H(+)</text>
        <dbReference type="Rhea" id="RHEA:13285"/>
        <dbReference type="ChEBI" id="CHEBI:15378"/>
        <dbReference type="ChEBI" id="CHEBI:29985"/>
        <dbReference type="ChEBI" id="CHEBI:30616"/>
        <dbReference type="ChEBI" id="CHEBI:35235"/>
        <dbReference type="ChEBI" id="CHEBI:43474"/>
        <dbReference type="ChEBI" id="CHEBI:58173"/>
        <dbReference type="ChEBI" id="CHEBI:456216"/>
        <dbReference type="EC" id="6.3.2.2"/>
    </reaction>
</comment>
<keyword evidence="7 10" id="KW-0067">ATP-binding</keyword>
<dbReference type="Gene3D" id="1.10.8.960">
    <property type="match status" value="1"/>
</dbReference>
<reference evidence="11" key="1">
    <citation type="submission" date="2021-02" db="EMBL/GenBank/DDBJ databases">
        <authorList>
            <person name="Nowell W R."/>
        </authorList>
    </citation>
    <scope>NUCLEOTIDE SEQUENCE</scope>
</reference>
<keyword evidence="6 10" id="KW-0547">Nucleotide-binding</keyword>